<organism evidence="2 3">
    <name type="scientific">[Eubacterium] siraeum CAG:80</name>
    <dbReference type="NCBI Taxonomy" id="1263080"/>
    <lineage>
        <taxon>Bacteria</taxon>
        <taxon>Bacillati</taxon>
        <taxon>Bacillota</taxon>
        <taxon>Clostridia</taxon>
        <taxon>Eubacteriales</taxon>
        <taxon>Oscillospiraceae</taxon>
        <taxon>Oscillospiraceae incertae sedis</taxon>
    </lineage>
</organism>
<sequence length="238" mass="26474">MQQYVFIVIIAIVFLAMIIFAVIGKNYSLDKIKARKVGNGQHGTAHWAEHKEISQNFSILKYEPQLWRMGACRPTIDGTIVGFEKKGKDTYALIDTSDVHTLMIAAAGTGKTTFFLEPNIEYCCAAGMSFISTDTKGDIYRNCGYVAAKRYGYKISVIDLRNPLKSDGFNLLHLVKKYMDEHKNNPLNISAKAKSERYAKIVADSIIAADGDKYGANTYFYDAAKGLIAALILIIAEY</sequence>
<evidence type="ECO:0000313" key="2">
    <source>
        <dbReference type="EMBL" id="CDC43478.1"/>
    </source>
</evidence>
<evidence type="ECO:0000256" key="1">
    <source>
        <dbReference type="SAM" id="Phobius"/>
    </source>
</evidence>
<dbReference type="Pfam" id="PF02534">
    <property type="entry name" value="T4SS-DNA_transf"/>
    <property type="match status" value="1"/>
</dbReference>
<keyword evidence="1" id="KW-0472">Membrane</keyword>
<dbReference type="EMBL" id="CBFJ010000013">
    <property type="protein sequence ID" value="CDC43478.1"/>
    <property type="molecule type" value="Genomic_DNA"/>
</dbReference>
<dbReference type="Proteomes" id="UP000018142">
    <property type="component" value="Unassembled WGS sequence"/>
</dbReference>
<gene>
    <name evidence="2" type="ORF">BN788_00046</name>
</gene>
<dbReference type="AlphaFoldDB" id="R6R3J8"/>
<reference evidence="2" key="1">
    <citation type="submission" date="2012-11" db="EMBL/GenBank/DDBJ databases">
        <title>Dependencies among metagenomic species, viruses, plasmids and units of genetic variation.</title>
        <authorList>
            <person name="Nielsen H.B."/>
            <person name="Almeida M."/>
            <person name="Juncker A.S."/>
            <person name="Rasmussen S."/>
            <person name="Li J."/>
            <person name="Sunagawa S."/>
            <person name="Plichta D."/>
            <person name="Gautier L."/>
            <person name="Le Chatelier E."/>
            <person name="Peletier E."/>
            <person name="Bonde I."/>
            <person name="Nielsen T."/>
            <person name="Manichanh C."/>
            <person name="Arumugam M."/>
            <person name="Batto J."/>
            <person name="Santos M.B.Q.D."/>
            <person name="Blom N."/>
            <person name="Borruel N."/>
            <person name="Burgdorf K.S."/>
            <person name="Boumezbeur F."/>
            <person name="Casellas F."/>
            <person name="Dore J."/>
            <person name="Guarner F."/>
            <person name="Hansen T."/>
            <person name="Hildebrand F."/>
            <person name="Kaas R.S."/>
            <person name="Kennedy S."/>
            <person name="Kristiansen K."/>
            <person name="Kultima J.R."/>
            <person name="Leonard P."/>
            <person name="Levenez F."/>
            <person name="Lund O."/>
            <person name="Moumen B."/>
            <person name="Le Paslier D."/>
            <person name="Pons N."/>
            <person name="Pedersen O."/>
            <person name="Prifti E."/>
            <person name="Qin J."/>
            <person name="Raes J."/>
            <person name="Tap J."/>
            <person name="Tims S."/>
            <person name="Ussery D.W."/>
            <person name="Yamada T."/>
            <person name="MetaHit consortium"/>
            <person name="Renault P."/>
            <person name="Sicheritz-Ponten T."/>
            <person name="Bork P."/>
            <person name="Wang J."/>
            <person name="Brunak S."/>
            <person name="Ehrlich S.D."/>
        </authorList>
    </citation>
    <scope>NUCLEOTIDE SEQUENCE [LARGE SCALE GENOMIC DNA]</scope>
</reference>
<dbReference type="InterPro" id="IPR027417">
    <property type="entry name" value="P-loop_NTPase"/>
</dbReference>
<feature type="transmembrane region" description="Helical" evidence="1">
    <location>
        <begin position="6"/>
        <end position="27"/>
    </location>
</feature>
<dbReference type="GO" id="GO:0016020">
    <property type="term" value="C:membrane"/>
    <property type="evidence" value="ECO:0007669"/>
    <property type="project" value="InterPro"/>
</dbReference>
<keyword evidence="1" id="KW-1133">Transmembrane helix</keyword>
<comment type="caution">
    <text evidence="2">The sequence shown here is derived from an EMBL/GenBank/DDBJ whole genome shotgun (WGS) entry which is preliminary data.</text>
</comment>
<dbReference type="SUPFAM" id="SSF52540">
    <property type="entry name" value="P-loop containing nucleoside triphosphate hydrolases"/>
    <property type="match status" value="1"/>
</dbReference>
<evidence type="ECO:0000313" key="3">
    <source>
        <dbReference type="Proteomes" id="UP000018142"/>
    </source>
</evidence>
<proteinExistence type="predicted"/>
<keyword evidence="1" id="KW-0812">Transmembrane</keyword>
<name>R6R3J8_9FIRM</name>
<protein>
    <submittedName>
        <fullName evidence="2">Type IV secretory pathway VirD4 components</fullName>
    </submittedName>
</protein>
<dbReference type="CDD" id="cd01127">
    <property type="entry name" value="TrwB_TraG_TraD_VirD4"/>
    <property type="match status" value="1"/>
</dbReference>
<dbReference type="InterPro" id="IPR003688">
    <property type="entry name" value="TraG/VirD4"/>
</dbReference>
<accession>R6R3J8</accession>